<keyword evidence="1" id="KW-0472">Membrane</keyword>
<evidence type="ECO:0000256" key="1">
    <source>
        <dbReference type="SAM" id="Phobius"/>
    </source>
</evidence>
<feature type="transmembrane region" description="Helical" evidence="1">
    <location>
        <begin position="33"/>
        <end position="52"/>
    </location>
</feature>
<dbReference type="PANTHER" id="PTHR44757">
    <property type="entry name" value="DIGUANYLATE CYCLASE DGCP"/>
    <property type="match status" value="1"/>
</dbReference>
<dbReference type="SUPFAM" id="SSF141868">
    <property type="entry name" value="EAL domain-like"/>
    <property type="match status" value="1"/>
</dbReference>
<dbReference type="Proteomes" id="UP000540989">
    <property type="component" value="Unassembled WGS sequence"/>
</dbReference>
<keyword evidence="1" id="KW-0812">Transmembrane</keyword>
<dbReference type="Pfam" id="PF00990">
    <property type="entry name" value="GGDEF"/>
    <property type="match status" value="1"/>
</dbReference>
<feature type="domain" description="GGDEF" evidence="3">
    <location>
        <begin position="244"/>
        <end position="377"/>
    </location>
</feature>
<dbReference type="PANTHER" id="PTHR44757:SF2">
    <property type="entry name" value="BIOFILM ARCHITECTURE MAINTENANCE PROTEIN MBAA"/>
    <property type="match status" value="1"/>
</dbReference>
<comment type="caution">
    <text evidence="4">The sequence shown here is derived from an EMBL/GenBank/DDBJ whole genome shotgun (WGS) entry which is preliminary data.</text>
</comment>
<dbReference type="PROSITE" id="PS50883">
    <property type="entry name" value="EAL"/>
    <property type="match status" value="1"/>
</dbReference>
<name>A0A7W7ZE46_9BACT</name>
<evidence type="ECO:0000313" key="5">
    <source>
        <dbReference type="Proteomes" id="UP000540989"/>
    </source>
</evidence>
<dbReference type="SMART" id="SM00052">
    <property type="entry name" value="EAL"/>
    <property type="match status" value="1"/>
</dbReference>
<dbReference type="CDD" id="cd01948">
    <property type="entry name" value="EAL"/>
    <property type="match status" value="1"/>
</dbReference>
<accession>A0A7W7ZE46</accession>
<dbReference type="InterPro" id="IPR029787">
    <property type="entry name" value="Nucleotide_cyclase"/>
</dbReference>
<dbReference type="Pfam" id="PF00563">
    <property type="entry name" value="EAL"/>
    <property type="match status" value="1"/>
</dbReference>
<dbReference type="EMBL" id="JACHIP010000004">
    <property type="protein sequence ID" value="MBB5058215.1"/>
    <property type="molecule type" value="Genomic_DNA"/>
</dbReference>
<evidence type="ECO:0000259" key="3">
    <source>
        <dbReference type="PROSITE" id="PS50887"/>
    </source>
</evidence>
<dbReference type="InterPro" id="IPR001633">
    <property type="entry name" value="EAL_dom"/>
</dbReference>
<sequence length="661" mass="72814">MSSMMPPEGNPSTDEQIIFQQEYQRVCQRTDRLIALAMCLQWPAVVLAAFFISPRTWNGNVGVLHPHITAAIWLGGLITVLPVLLSYLHPGKRSTRHAIAACQMLMSALIIHITGGRIESHFHVFGSLAFLAFYLDWQIIITATVVTLLDHLLMGLYAPELIFGSSIGSEWRLLEHVLWVVFCDAFLITSCIQSLRGLREAAHRDAEQKVLIHHAYHDALTGMGNRLLAHQELTTLLETPSSRTGFALLAIDLDRFKEVNDSFGHKVGDDLLIQVGERLRPLIRRKDTLVRMGGDEFVVILENCPDEAEAAAIAGRILESVNMPFYIGSHVVGVGASIGICLYPTGAGDVSELFHHADLALYKVKERGRNDYFFFDEEMRAEVMRQLQFEDRVRLAVHDGLFTVHYQPIVNSEGTLIGFEALLRWTDPVLGVVPPNAFIPVAERCGLIVPLGKWVLEQACLEAAGWQSSAGGGVKISVNVSPVQLTSPDFVTIVTETLANTGLRPELLDLELTESVLVEHGGRSAEAMQQLRALGVRLSIDDFGTGYSSLSYLRDLPVHRLKIDRSFVRDIVHSEAGRALIESMIEMGRTLKLQVLAEGVETAEQFEILRAAGCDEIQGFITSKAIPAAQAQGMVDHRRLLSSGQRAVAAKSAGEKEVVAA</sequence>
<dbReference type="NCBIfam" id="TIGR00254">
    <property type="entry name" value="GGDEF"/>
    <property type="match status" value="1"/>
</dbReference>
<keyword evidence="5" id="KW-1185">Reference proteome</keyword>
<reference evidence="4 5" key="1">
    <citation type="submission" date="2020-08" db="EMBL/GenBank/DDBJ databases">
        <title>Genomic Encyclopedia of Type Strains, Phase IV (KMG-V): Genome sequencing to study the core and pangenomes of soil and plant-associated prokaryotes.</title>
        <authorList>
            <person name="Whitman W."/>
        </authorList>
    </citation>
    <scope>NUCLEOTIDE SEQUENCE [LARGE SCALE GENOMIC DNA]</scope>
    <source>
        <strain evidence="4 5">M8UP14</strain>
    </source>
</reference>
<dbReference type="AlphaFoldDB" id="A0A7W7ZE46"/>
<dbReference type="PROSITE" id="PS50887">
    <property type="entry name" value="GGDEF"/>
    <property type="match status" value="1"/>
</dbReference>
<dbReference type="InterPro" id="IPR000160">
    <property type="entry name" value="GGDEF_dom"/>
</dbReference>
<feature type="domain" description="EAL" evidence="2">
    <location>
        <begin position="386"/>
        <end position="639"/>
    </location>
</feature>
<keyword evidence="1" id="KW-1133">Transmembrane helix</keyword>
<organism evidence="4 5">
    <name type="scientific">Granulicella aggregans</name>
    <dbReference type="NCBI Taxonomy" id="474949"/>
    <lineage>
        <taxon>Bacteria</taxon>
        <taxon>Pseudomonadati</taxon>
        <taxon>Acidobacteriota</taxon>
        <taxon>Terriglobia</taxon>
        <taxon>Terriglobales</taxon>
        <taxon>Acidobacteriaceae</taxon>
        <taxon>Granulicella</taxon>
    </lineage>
</organism>
<dbReference type="InterPro" id="IPR052155">
    <property type="entry name" value="Biofilm_reg_signaling"/>
</dbReference>
<evidence type="ECO:0000313" key="4">
    <source>
        <dbReference type="EMBL" id="MBB5058215.1"/>
    </source>
</evidence>
<dbReference type="InterPro" id="IPR043128">
    <property type="entry name" value="Rev_trsase/Diguanyl_cyclase"/>
</dbReference>
<feature type="transmembrane region" description="Helical" evidence="1">
    <location>
        <begin position="135"/>
        <end position="157"/>
    </location>
</feature>
<feature type="transmembrane region" description="Helical" evidence="1">
    <location>
        <begin position="64"/>
        <end position="85"/>
    </location>
</feature>
<dbReference type="CDD" id="cd01949">
    <property type="entry name" value="GGDEF"/>
    <property type="match status" value="1"/>
</dbReference>
<dbReference type="SUPFAM" id="SSF55073">
    <property type="entry name" value="Nucleotide cyclase"/>
    <property type="match status" value="1"/>
</dbReference>
<dbReference type="InterPro" id="IPR035919">
    <property type="entry name" value="EAL_sf"/>
</dbReference>
<dbReference type="SMART" id="SM00267">
    <property type="entry name" value="GGDEF"/>
    <property type="match status" value="1"/>
</dbReference>
<dbReference type="Gene3D" id="3.30.70.270">
    <property type="match status" value="1"/>
</dbReference>
<evidence type="ECO:0000259" key="2">
    <source>
        <dbReference type="PROSITE" id="PS50883"/>
    </source>
</evidence>
<proteinExistence type="predicted"/>
<dbReference type="Gene3D" id="3.20.20.450">
    <property type="entry name" value="EAL domain"/>
    <property type="match status" value="1"/>
</dbReference>
<gene>
    <name evidence="4" type="ORF">HDF16_002929</name>
</gene>
<protein>
    <submittedName>
        <fullName evidence="4">Diguanylate cyclase (GGDEF)-like protein</fullName>
    </submittedName>
</protein>